<name>A0A2G5SVR4_9PELO</name>
<sequence>MNFNIRPATTMAQSLKRLSSNLQFSTNIQESLDQLLQLNAPLTLLRQYNIKMLATRYIMHPTAKDAARRLVAICNRLEKSDVLTPTTNANGISRKRPNTDAIEDLISCKRTTPIMSAPKSKSPTATKEGPSQRHQSISTQTNSEEQKKREERMARDFQKRKAVEAARMKDAEEKRRQQLMAIEEYKQQRLQAIRFGGSDTKENQKPMKPKGKRGNCFKCRF</sequence>
<feature type="compositionally biased region" description="Polar residues" evidence="1">
    <location>
        <begin position="109"/>
        <end position="125"/>
    </location>
</feature>
<dbReference type="AlphaFoldDB" id="A0A2G5SVR4"/>
<dbReference type="EMBL" id="PDUG01000006">
    <property type="protein sequence ID" value="PIC19058.1"/>
    <property type="molecule type" value="Genomic_DNA"/>
</dbReference>
<evidence type="ECO:0000256" key="1">
    <source>
        <dbReference type="SAM" id="MobiDB-lite"/>
    </source>
</evidence>
<gene>
    <name evidence="2" type="primary">Cnig_chr_X.g24736</name>
    <name evidence="2" type="ORF">B9Z55_024736</name>
</gene>
<keyword evidence="3" id="KW-1185">Reference proteome</keyword>
<organism evidence="2 3">
    <name type="scientific">Caenorhabditis nigoni</name>
    <dbReference type="NCBI Taxonomy" id="1611254"/>
    <lineage>
        <taxon>Eukaryota</taxon>
        <taxon>Metazoa</taxon>
        <taxon>Ecdysozoa</taxon>
        <taxon>Nematoda</taxon>
        <taxon>Chromadorea</taxon>
        <taxon>Rhabditida</taxon>
        <taxon>Rhabditina</taxon>
        <taxon>Rhabditomorpha</taxon>
        <taxon>Rhabditoidea</taxon>
        <taxon>Rhabditidae</taxon>
        <taxon>Peloderinae</taxon>
        <taxon>Caenorhabditis</taxon>
    </lineage>
</organism>
<accession>A0A2G5SVR4</accession>
<evidence type="ECO:0000313" key="3">
    <source>
        <dbReference type="Proteomes" id="UP000230233"/>
    </source>
</evidence>
<proteinExistence type="predicted"/>
<dbReference type="Proteomes" id="UP000230233">
    <property type="component" value="Chromosome X"/>
</dbReference>
<feature type="compositionally biased region" description="Polar residues" evidence="1">
    <location>
        <begin position="132"/>
        <end position="143"/>
    </location>
</feature>
<comment type="caution">
    <text evidence="2">The sequence shown here is derived from an EMBL/GenBank/DDBJ whole genome shotgun (WGS) entry which is preliminary data.</text>
</comment>
<evidence type="ECO:0000313" key="2">
    <source>
        <dbReference type="EMBL" id="PIC19058.1"/>
    </source>
</evidence>
<feature type="region of interest" description="Disordered" evidence="1">
    <location>
        <begin position="109"/>
        <end position="174"/>
    </location>
</feature>
<feature type="region of interest" description="Disordered" evidence="1">
    <location>
        <begin position="193"/>
        <end position="221"/>
    </location>
</feature>
<protein>
    <submittedName>
        <fullName evidence="2">Uncharacterized protein</fullName>
    </submittedName>
</protein>
<reference evidence="3" key="1">
    <citation type="submission" date="2017-10" db="EMBL/GenBank/DDBJ databases">
        <title>Rapid genome shrinkage in a self-fertile nematode reveals novel sperm competition proteins.</title>
        <authorList>
            <person name="Yin D."/>
            <person name="Schwarz E.M."/>
            <person name="Thomas C.G."/>
            <person name="Felde R.L."/>
            <person name="Korf I.F."/>
            <person name="Cutter A.D."/>
            <person name="Schartner C.M."/>
            <person name="Ralston E.J."/>
            <person name="Meyer B.J."/>
            <person name="Haag E.S."/>
        </authorList>
    </citation>
    <scope>NUCLEOTIDE SEQUENCE [LARGE SCALE GENOMIC DNA]</scope>
    <source>
        <strain evidence="3">JU1422</strain>
    </source>
</reference>
<feature type="compositionally biased region" description="Basic residues" evidence="1">
    <location>
        <begin position="207"/>
        <end position="221"/>
    </location>
</feature>
<feature type="compositionally biased region" description="Basic and acidic residues" evidence="1">
    <location>
        <begin position="144"/>
        <end position="174"/>
    </location>
</feature>
<dbReference type="OrthoDB" id="5884997at2759"/>